<dbReference type="PANTHER" id="PTHR10015:SF427">
    <property type="entry name" value="HEAT SHOCK FACTOR PROTEIN"/>
    <property type="match status" value="1"/>
</dbReference>
<feature type="region of interest" description="Disordered" evidence="12">
    <location>
        <begin position="38"/>
        <end position="66"/>
    </location>
</feature>
<organism evidence="14 15">
    <name type="scientific">Wickerhamomyces mucosus</name>
    <dbReference type="NCBI Taxonomy" id="1378264"/>
    <lineage>
        <taxon>Eukaryota</taxon>
        <taxon>Fungi</taxon>
        <taxon>Dikarya</taxon>
        <taxon>Ascomycota</taxon>
        <taxon>Saccharomycotina</taxon>
        <taxon>Saccharomycetes</taxon>
        <taxon>Phaffomycetales</taxon>
        <taxon>Wickerhamomycetaceae</taxon>
        <taxon>Wickerhamomyces</taxon>
    </lineage>
</organism>
<evidence type="ECO:0000256" key="1">
    <source>
        <dbReference type="ARBA" id="ARBA00004123"/>
    </source>
</evidence>
<evidence type="ECO:0000256" key="4">
    <source>
        <dbReference type="ARBA" id="ARBA00023125"/>
    </source>
</evidence>
<dbReference type="AlphaFoldDB" id="A0A9P8PY31"/>
<keyword evidence="15" id="KW-1185">Reference proteome</keyword>
<dbReference type="InterPro" id="IPR036388">
    <property type="entry name" value="WH-like_DNA-bd_sf"/>
</dbReference>
<evidence type="ECO:0000256" key="10">
    <source>
        <dbReference type="ARBA" id="ARBA00084017"/>
    </source>
</evidence>
<evidence type="ECO:0000256" key="11">
    <source>
        <dbReference type="RuleBase" id="RU004020"/>
    </source>
</evidence>
<protein>
    <recommendedName>
        <fullName evidence="9">Heat shock transcription factor</fullName>
    </recommendedName>
    <alternativeName>
        <fullName evidence="10">Heat shock factor protein</fullName>
    </alternativeName>
</protein>
<accession>A0A9P8PY31</accession>
<dbReference type="GO" id="GO:0005634">
    <property type="term" value="C:nucleus"/>
    <property type="evidence" value="ECO:0007669"/>
    <property type="project" value="UniProtKB-SubCell"/>
</dbReference>
<evidence type="ECO:0000313" key="15">
    <source>
        <dbReference type="Proteomes" id="UP000769528"/>
    </source>
</evidence>
<evidence type="ECO:0000256" key="5">
    <source>
        <dbReference type="ARBA" id="ARBA00023163"/>
    </source>
</evidence>
<sequence length="461" mass="51921">MTENIVPNQLLSEEEIAQLTDNISTTNNHVNNQLTTYKQPSSALTVHNKVNKPTTSSSSSTKPKHKTKPAFVMKLWTMVNNEENHKLIDWSEDGESFLVKDRESFVSKILPKFFKHSNFASFVRQLNMYGWHKVQDVQNGALHSDERWQFTNANFKRGKPELLDKIIRNKQETSANPSTSGNTNEDLEVHVLIEELNALRSNQRTITKELQRVHQDNEMLWTELSMSRERNKIQDNKIERILQFLASVYGSKVKGLEDHIQNQIQHNQAVYQTTQNAATAAAATAAAAAAVSSNSVGNYPPFYSNHGPPISTTSNIPGFNSDDFGAPLAAKPRLMIQNKPSTNTPSPIKIINPDAYQPPTVPTPQDNKPNKRPKFQSQPSYEDLSRSIDQQDNNINDIISRINAQQDTSNLNNNNINNNFDLDEFLNNNDNLIANDDDDLLNKVGSIEEIFDDPSIGDVTK</sequence>
<dbReference type="InterPro" id="IPR000232">
    <property type="entry name" value="HSF_DNA-bd"/>
</dbReference>
<dbReference type="EMBL" id="JAEUBF010000322">
    <property type="protein sequence ID" value="KAH3679349.1"/>
    <property type="molecule type" value="Genomic_DNA"/>
</dbReference>
<keyword evidence="5" id="KW-0804">Transcription</keyword>
<dbReference type="InterPro" id="IPR036390">
    <property type="entry name" value="WH_DNA-bd_sf"/>
</dbReference>
<dbReference type="PRINTS" id="PR00056">
    <property type="entry name" value="HSFDOMAIN"/>
</dbReference>
<reference evidence="14" key="1">
    <citation type="journal article" date="2021" name="Open Biol.">
        <title>Shared evolutionary footprints suggest mitochondrial oxidative damage underlies multiple complex I losses in fungi.</title>
        <authorList>
            <person name="Schikora-Tamarit M.A."/>
            <person name="Marcet-Houben M."/>
            <person name="Nosek J."/>
            <person name="Gabaldon T."/>
        </authorList>
    </citation>
    <scope>NUCLEOTIDE SEQUENCE</scope>
    <source>
        <strain evidence="14">CBS6341</strain>
    </source>
</reference>
<dbReference type="GO" id="GO:0003700">
    <property type="term" value="F:DNA-binding transcription factor activity"/>
    <property type="evidence" value="ECO:0007669"/>
    <property type="project" value="InterPro"/>
</dbReference>
<comment type="subunit">
    <text evidence="8">Homotrimer. Homotrimerization increases the affinity of HSF1 to DNA.</text>
</comment>
<comment type="similarity">
    <text evidence="2 11">Belongs to the HSF family.</text>
</comment>
<name>A0A9P8PY31_9ASCO</name>
<reference evidence="14" key="2">
    <citation type="submission" date="2021-01" db="EMBL/GenBank/DDBJ databases">
        <authorList>
            <person name="Schikora-Tamarit M.A."/>
        </authorList>
    </citation>
    <scope>NUCLEOTIDE SEQUENCE</scope>
    <source>
        <strain evidence="14">CBS6341</strain>
    </source>
</reference>
<dbReference type="Gene3D" id="1.10.10.10">
    <property type="entry name" value="Winged helix-like DNA-binding domain superfamily/Winged helix DNA-binding domain"/>
    <property type="match status" value="1"/>
</dbReference>
<dbReference type="SMART" id="SM00415">
    <property type="entry name" value="HSF"/>
    <property type="match status" value="1"/>
</dbReference>
<evidence type="ECO:0000256" key="2">
    <source>
        <dbReference type="ARBA" id="ARBA00006403"/>
    </source>
</evidence>
<comment type="subcellular location">
    <subcellularLocation>
        <location evidence="1">Nucleus</location>
    </subcellularLocation>
</comment>
<keyword evidence="3" id="KW-0805">Transcription regulation</keyword>
<feature type="domain" description="HSF-type DNA-binding" evidence="13">
    <location>
        <begin position="110"/>
        <end position="134"/>
    </location>
</feature>
<dbReference type="OrthoDB" id="60033at2759"/>
<evidence type="ECO:0000256" key="6">
    <source>
        <dbReference type="ARBA" id="ARBA00023242"/>
    </source>
</evidence>
<keyword evidence="6" id="KW-0539">Nucleus</keyword>
<comment type="caution">
    <text evidence="14">The sequence shown here is derived from an EMBL/GenBank/DDBJ whole genome shotgun (WGS) entry which is preliminary data.</text>
</comment>
<dbReference type="SUPFAM" id="SSF46785">
    <property type="entry name" value="Winged helix' DNA-binding domain"/>
    <property type="match status" value="1"/>
</dbReference>
<evidence type="ECO:0000256" key="3">
    <source>
        <dbReference type="ARBA" id="ARBA00023015"/>
    </source>
</evidence>
<evidence type="ECO:0000256" key="9">
    <source>
        <dbReference type="ARBA" id="ARBA00068818"/>
    </source>
</evidence>
<dbReference type="GO" id="GO:0043565">
    <property type="term" value="F:sequence-specific DNA binding"/>
    <property type="evidence" value="ECO:0007669"/>
    <property type="project" value="InterPro"/>
</dbReference>
<comment type="function">
    <text evidence="7">DNA-binding transcription factor that specifically binds heat shock promoter elements (HSE) and activates transcription.</text>
</comment>
<dbReference type="PANTHER" id="PTHR10015">
    <property type="entry name" value="HEAT SHOCK TRANSCRIPTION FACTOR"/>
    <property type="match status" value="1"/>
</dbReference>
<dbReference type="FunFam" id="1.10.10.10:FF:000027">
    <property type="entry name" value="Heat shock transcription factor 1"/>
    <property type="match status" value="1"/>
</dbReference>
<dbReference type="Proteomes" id="UP000769528">
    <property type="component" value="Unassembled WGS sequence"/>
</dbReference>
<evidence type="ECO:0000256" key="7">
    <source>
        <dbReference type="ARBA" id="ARBA00059868"/>
    </source>
</evidence>
<proteinExistence type="inferred from homology"/>
<evidence type="ECO:0000256" key="8">
    <source>
        <dbReference type="ARBA" id="ARBA00062447"/>
    </source>
</evidence>
<gene>
    <name evidence="14" type="ORF">WICMUC_001089</name>
</gene>
<keyword evidence="4" id="KW-0238">DNA-binding</keyword>
<dbReference type="PROSITE" id="PS00434">
    <property type="entry name" value="HSF_DOMAIN"/>
    <property type="match status" value="1"/>
</dbReference>
<evidence type="ECO:0000259" key="13">
    <source>
        <dbReference type="PROSITE" id="PS00434"/>
    </source>
</evidence>
<dbReference type="GO" id="GO:0032993">
    <property type="term" value="C:protein-DNA complex"/>
    <property type="evidence" value="ECO:0007669"/>
    <property type="project" value="UniProtKB-ARBA"/>
</dbReference>
<evidence type="ECO:0000313" key="14">
    <source>
        <dbReference type="EMBL" id="KAH3679349.1"/>
    </source>
</evidence>
<feature type="compositionally biased region" description="Low complexity" evidence="12">
    <location>
        <begin position="52"/>
        <end position="61"/>
    </location>
</feature>
<dbReference type="Pfam" id="PF00447">
    <property type="entry name" value="HSF_DNA-bind"/>
    <property type="match status" value="1"/>
</dbReference>
<feature type="region of interest" description="Disordered" evidence="12">
    <location>
        <begin position="337"/>
        <end position="385"/>
    </location>
</feature>
<evidence type="ECO:0000256" key="12">
    <source>
        <dbReference type="SAM" id="MobiDB-lite"/>
    </source>
</evidence>